<feature type="domain" description="HTH lacI-type" evidence="4">
    <location>
        <begin position="10"/>
        <end position="64"/>
    </location>
</feature>
<accession>A0A1A8ZG05</accession>
<keyword evidence="2" id="KW-0238">DNA-binding</keyword>
<evidence type="ECO:0000313" key="5">
    <source>
        <dbReference type="EMBL" id="SBT42808.1"/>
    </source>
</evidence>
<proteinExistence type="predicted"/>
<dbReference type="InterPro" id="IPR046335">
    <property type="entry name" value="LacI/GalR-like_sensor"/>
</dbReference>
<dbReference type="GO" id="GO:0003700">
    <property type="term" value="F:DNA-binding transcription factor activity"/>
    <property type="evidence" value="ECO:0007669"/>
    <property type="project" value="TreeGrafter"/>
</dbReference>
<dbReference type="PATRIC" id="fig|299146.4.peg.1662"/>
<dbReference type="SUPFAM" id="SSF47413">
    <property type="entry name" value="lambda repressor-like DNA-binding domains"/>
    <property type="match status" value="1"/>
</dbReference>
<reference evidence="5 6" key="1">
    <citation type="submission" date="2016-06" db="EMBL/GenBank/DDBJ databases">
        <authorList>
            <person name="Kjaerup R.B."/>
            <person name="Dalgaard T.S."/>
            <person name="Juul-Madsen H.R."/>
        </authorList>
    </citation>
    <scope>NUCLEOTIDE SEQUENCE [LARGE SCALE GENOMIC DNA]</scope>
    <source>
        <strain evidence="5 6">DSM 45248</strain>
    </source>
</reference>
<dbReference type="CDD" id="cd01392">
    <property type="entry name" value="HTH_LacI"/>
    <property type="match status" value="1"/>
</dbReference>
<dbReference type="CDD" id="cd01574">
    <property type="entry name" value="PBP1_LacI"/>
    <property type="match status" value="1"/>
</dbReference>
<dbReference type="AlphaFoldDB" id="A0A1A8ZG05"/>
<dbReference type="Pfam" id="PF00356">
    <property type="entry name" value="LacI"/>
    <property type="match status" value="1"/>
</dbReference>
<keyword evidence="1" id="KW-0805">Transcription regulation</keyword>
<evidence type="ECO:0000256" key="3">
    <source>
        <dbReference type="ARBA" id="ARBA00023163"/>
    </source>
</evidence>
<dbReference type="GO" id="GO:0000976">
    <property type="term" value="F:transcription cis-regulatory region binding"/>
    <property type="evidence" value="ECO:0007669"/>
    <property type="project" value="TreeGrafter"/>
</dbReference>
<dbReference type="InterPro" id="IPR028082">
    <property type="entry name" value="Peripla_BP_I"/>
</dbReference>
<dbReference type="InterPro" id="IPR010982">
    <property type="entry name" value="Lambda_DNA-bd_dom_sf"/>
</dbReference>
<evidence type="ECO:0000256" key="2">
    <source>
        <dbReference type="ARBA" id="ARBA00023125"/>
    </source>
</evidence>
<dbReference type="PANTHER" id="PTHR30146:SF109">
    <property type="entry name" value="HTH-TYPE TRANSCRIPTIONAL REGULATOR GALS"/>
    <property type="match status" value="1"/>
</dbReference>
<dbReference type="SUPFAM" id="SSF53822">
    <property type="entry name" value="Periplasmic binding protein-like I"/>
    <property type="match status" value="1"/>
</dbReference>
<gene>
    <name evidence="5" type="ORF">GA0070621_1612</name>
</gene>
<dbReference type="SMART" id="SM00354">
    <property type="entry name" value="HTH_LACI"/>
    <property type="match status" value="1"/>
</dbReference>
<dbReference type="Gene3D" id="3.40.50.2300">
    <property type="match status" value="2"/>
</dbReference>
<name>A0A1A8ZG05_9ACTN</name>
<sequence length="339" mass="36407">MSVAKGRRLPVMGDVARLAGVSHMTVSRVLNEPESVRPETRERVLLAIEQLGYRRNSAARSLVTRRSQTLGVVCFDTTLYGPASMLNGIEHATEEAGYAVSVASLRRPTAEAATQAVQRLVDQSVDGLVLIAPQAAEAMAFVRALPTNVPVVAVENALPNVTSVSVDQVLGARMLTEHLLSLGHETVHHVRGPSDWSEANGRVDGWLAALEENGRPVPRELVGDWSAKSGYLAGQKLARDRRVTAVFAANDSMALGVLRALHEAGVRVPEEVSVVGFDDIPEAAFMTPPLTTASQPFRDVGRRSIEILLAVIEAGEGRGASSVIPPELVIRNSTAERRR</sequence>
<dbReference type="Proteomes" id="UP000198765">
    <property type="component" value="Chromosome I"/>
</dbReference>
<dbReference type="Gene3D" id="1.10.260.40">
    <property type="entry name" value="lambda repressor-like DNA-binding domains"/>
    <property type="match status" value="1"/>
</dbReference>
<keyword evidence="3" id="KW-0804">Transcription</keyword>
<organism evidence="5 6">
    <name type="scientific">Micromonospora narathiwatensis</name>
    <dbReference type="NCBI Taxonomy" id="299146"/>
    <lineage>
        <taxon>Bacteria</taxon>
        <taxon>Bacillati</taxon>
        <taxon>Actinomycetota</taxon>
        <taxon>Actinomycetes</taxon>
        <taxon>Micromonosporales</taxon>
        <taxon>Micromonosporaceae</taxon>
        <taxon>Micromonospora</taxon>
    </lineage>
</organism>
<dbReference type="InterPro" id="IPR000843">
    <property type="entry name" value="HTH_LacI"/>
</dbReference>
<dbReference type="EMBL" id="LT594324">
    <property type="protein sequence ID" value="SBT42808.1"/>
    <property type="molecule type" value="Genomic_DNA"/>
</dbReference>
<evidence type="ECO:0000313" key="6">
    <source>
        <dbReference type="Proteomes" id="UP000198765"/>
    </source>
</evidence>
<evidence type="ECO:0000256" key="1">
    <source>
        <dbReference type="ARBA" id="ARBA00023015"/>
    </source>
</evidence>
<dbReference type="PROSITE" id="PS50932">
    <property type="entry name" value="HTH_LACI_2"/>
    <property type="match status" value="1"/>
</dbReference>
<dbReference type="Pfam" id="PF13377">
    <property type="entry name" value="Peripla_BP_3"/>
    <property type="match status" value="1"/>
</dbReference>
<dbReference type="PROSITE" id="PS00356">
    <property type="entry name" value="HTH_LACI_1"/>
    <property type="match status" value="1"/>
</dbReference>
<protein>
    <submittedName>
        <fullName evidence="5">Transcriptional regulator, LacI family</fullName>
    </submittedName>
</protein>
<keyword evidence="6" id="KW-1185">Reference proteome</keyword>
<dbReference type="PANTHER" id="PTHR30146">
    <property type="entry name" value="LACI-RELATED TRANSCRIPTIONAL REPRESSOR"/>
    <property type="match status" value="1"/>
</dbReference>
<evidence type="ECO:0000259" key="4">
    <source>
        <dbReference type="PROSITE" id="PS50932"/>
    </source>
</evidence>